<dbReference type="PANTHER" id="PTHR43357:SF4">
    <property type="entry name" value="INNER MEMBRANE ABC TRANSPORTER PERMEASE PROTEIN YDCV"/>
    <property type="match status" value="1"/>
</dbReference>
<comment type="subcellular location">
    <subcellularLocation>
        <location evidence="1">Cell inner membrane</location>
        <topology evidence="1">Multi-pass membrane protein</topology>
    </subcellularLocation>
    <subcellularLocation>
        <location evidence="8">Cell membrane</location>
        <topology evidence="8">Multi-pass membrane protein</topology>
    </subcellularLocation>
</comment>
<keyword evidence="12" id="KW-1185">Reference proteome</keyword>
<keyword evidence="3" id="KW-1003">Cell membrane</keyword>
<evidence type="ECO:0000256" key="5">
    <source>
        <dbReference type="ARBA" id="ARBA00022692"/>
    </source>
</evidence>
<dbReference type="InterPro" id="IPR000515">
    <property type="entry name" value="MetI-like"/>
</dbReference>
<dbReference type="PROSITE" id="PS50928">
    <property type="entry name" value="ABC_TM1"/>
    <property type="match status" value="1"/>
</dbReference>
<feature type="transmembrane region" description="Helical" evidence="8">
    <location>
        <begin position="128"/>
        <end position="152"/>
    </location>
</feature>
<evidence type="ECO:0000256" key="2">
    <source>
        <dbReference type="ARBA" id="ARBA00022448"/>
    </source>
</evidence>
<dbReference type="RefSeq" id="WP_378534330.1">
    <property type="nucleotide sequence ID" value="NZ_JBHSBH010000010.1"/>
</dbReference>
<dbReference type="EMBL" id="JBHSBH010000010">
    <property type="protein sequence ID" value="MFC3997396.1"/>
    <property type="molecule type" value="Genomic_DNA"/>
</dbReference>
<feature type="transmembrane region" description="Helical" evidence="8">
    <location>
        <begin position="33"/>
        <end position="59"/>
    </location>
</feature>
<dbReference type="SUPFAM" id="SSF161098">
    <property type="entry name" value="MetI-like"/>
    <property type="match status" value="1"/>
</dbReference>
<protein>
    <submittedName>
        <fullName evidence="11">ABC transporter permease</fullName>
    </submittedName>
</protein>
<feature type="transmembrane region" description="Helical" evidence="8">
    <location>
        <begin position="263"/>
        <end position="281"/>
    </location>
</feature>
<evidence type="ECO:0000256" key="4">
    <source>
        <dbReference type="ARBA" id="ARBA00022519"/>
    </source>
</evidence>
<dbReference type="Pfam" id="PF00528">
    <property type="entry name" value="BPD_transp_1"/>
    <property type="match status" value="1"/>
</dbReference>
<evidence type="ECO:0000256" key="8">
    <source>
        <dbReference type="RuleBase" id="RU363032"/>
    </source>
</evidence>
<evidence type="ECO:0000256" key="6">
    <source>
        <dbReference type="ARBA" id="ARBA00022989"/>
    </source>
</evidence>
<keyword evidence="5 8" id="KW-0812">Transmembrane</keyword>
<reference evidence="12" key="1">
    <citation type="journal article" date="2019" name="Int. J. Syst. Evol. Microbiol.">
        <title>The Global Catalogue of Microorganisms (GCM) 10K type strain sequencing project: providing services to taxonomists for standard genome sequencing and annotation.</title>
        <authorList>
            <consortium name="The Broad Institute Genomics Platform"/>
            <consortium name="The Broad Institute Genome Sequencing Center for Infectious Disease"/>
            <person name="Wu L."/>
            <person name="Ma J."/>
        </authorList>
    </citation>
    <scope>NUCLEOTIDE SEQUENCE [LARGE SCALE GENOMIC DNA]</scope>
    <source>
        <strain evidence="12">TBRC 1826</strain>
    </source>
</reference>
<feature type="transmembrane region" description="Helical" evidence="8">
    <location>
        <begin position="164"/>
        <end position="184"/>
    </location>
</feature>
<proteinExistence type="inferred from homology"/>
<dbReference type="Proteomes" id="UP001595847">
    <property type="component" value="Unassembled WGS sequence"/>
</dbReference>
<feature type="transmembrane region" description="Helical" evidence="8">
    <location>
        <begin position="95"/>
        <end position="116"/>
    </location>
</feature>
<feature type="transmembrane region" description="Helical" evidence="8">
    <location>
        <begin position="205"/>
        <end position="227"/>
    </location>
</feature>
<dbReference type="CDD" id="cd06261">
    <property type="entry name" value="TM_PBP2"/>
    <property type="match status" value="1"/>
</dbReference>
<keyword evidence="4" id="KW-0997">Cell inner membrane</keyword>
<dbReference type="PANTHER" id="PTHR43357">
    <property type="entry name" value="INNER MEMBRANE ABC TRANSPORTER PERMEASE PROTEIN YDCV"/>
    <property type="match status" value="1"/>
</dbReference>
<feature type="domain" description="ABC transmembrane type-1" evidence="10">
    <location>
        <begin position="93"/>
        <end position="281"/>
    </location>
</feature>
<keyword evidence="6 8" id="KW-1133">Transmembrane helix</keyword>
<comment type="caution">
    <text evidence="11">The sequence shown here is derived from an EMBL/GenBank/DDBJ whole genome shotgun (WGS) entry which is preliminary data.</text>
</comment>
<evidence type="ECO:0000256" key="9">
    <source>
        <dbReference type="SAM" id="MobiDB-lite"/>
    </source>
</evidence>
<accession>A0ABV8FRT2</accession>
<evidence type="ECO:0000256" key="1">
    <source>
        <dbReference type="ARBA" id="ARBA00004429"/>
    </source>
</evidence>
<organism evidence="11 12">
    <name type="scientific">Nocardiopsis sediminis</name>
    <dbReference type="NCBI Taxonomy" id="1778267"/>
    <lineage>
        <taxon>Bacteria</taxon>
        <taxon>Bacillati</taxon>
        <taxon>Actinomycetota</taxon>
        <taxon>Actinomycetes</taxon>
        <taxon>Streptosporangiales</taxon>
        <taxon>Nocardiopsidaceae</taxon>
        <taxon>Nocardiopsis</taxon>
    </lineage>
</organism>
<evidence type="ECO:0000259" key="10">
    <source>
        <dbReference type="PROSITE" id="PS50928"/>
    </source>
</evidence>
<feature type="region of interest" description="Disordered" evidence="9">
    <location>
        <begin position="1"/>
        <end position="29"/>
    </location>
</feature>
<dbReference type="Gene3D" id="1.10.3720.10">
    <property type="entry name" value="MetI-like"/>
    <property type="match status" value="1"/>
</dbReference>
<evidence type="ECO:0000313" key="11">
    <source>
        <dbReference type="EMBL" id="MFC3997396.1"/>
    </source>
</evidence>
<gene>
    <name evidence="11" type="ORF">ACFOVU_15805</name>
</gene>
<comment type="similarity">
    <text evidence="8">Belongs to the binding-protein-dependent transport system permease family.</text>
</comment>
<name>A0ABV8FRT2_9ACTN</name>
<keyword evidence="7 8" id="KW-0472">Membrane</keyword>
<dbReference type="InterPro" id="IPR035906">
    <property type="entry name" value="MetI-like_sf"/>
</dbReference>
<evidence type="ECO:0000313" key="12">
    <source>
        <dbReference type="Proteomes" id="UP001595847"/>
    </source>
</evidence>
<evidence type="ECO:0000256" key="3">
    <source>
        <dbReference type="ARBA" id="ARBA00022475"/>
    </source>
</evidence>
<evidence type="ECO:0000256" key="7">
    <source>
        <dbReference type="ARBA" id="ARBA00023136"/>
    </source>
</evidence>
<sequence>MAEIAGARAAGGGPSRPAPPAARPRRRGRPARWAGRAAVALPAVLVFAYLAAPLVVLAISSLNPAASLAFPPEGVSLRWYAEILGSPDWAVSFRLSGLLVAMVVATTVVLGTLAAYGLARGNFPGRGLIAGLALAPLMVPEIIIALGLLYYFQGLGLLNTIPGLWLAHSVVALPFAVRTILVSARQLDPVLERAAATLGAGRVRVFWTVTLPLLRPGILAGAVFAAVTSLGEVAVSVLVSGANTVTVPVRIFSAVQFELDPSVAAVSTLLMLTSVLVMVLVDRFTKLSEAL</sequence>
<keyword evidence="2 8" id="KW-0813">Transport</keyword>